<evidence type="ECO:0000313" key="3">
    <source>
        <dbReference type="Proteomes" id="UP000276133"/>
    </source>
</evidence>
<comment type="caution">
    <text evidence="2">The sequence shown here is derived from an EMBL/GenBank/DDBJ whole genome shotgun (WGS) entry which is preliminary data.</text>
</comment>
<sequence length="115" mass="13165">MASNGHFFTQMPQPMHSSSDMNAILESAATSMHNLPILTTGHDFLHSWRHFFGLHRSLFTMAIRQLISDFLDEFSCLSAKMNRFTFGILPPSLLGNINVVFFYIERKNKEKGTKL</sequence>
<dbReference type="Proteomes" id="UP000276133">
    <property type="component" value="Unassembled WGS sequence"/>
</dbReference>
<dbReference type="EMBL" id="REGN01003494">
    <property type="protein sequence ID" value="RNA22294.1"/>
    <property type="molecule type" value="Genomic_DNA"/>
</dbReference>
<keyword evidence="1" id="KW-0472">Membrane</keyword>
<keyword evidence="1" id="KW-0812">Transmembrane</keyword>
<evidence type="ECO:0000313" key="2">
    <source>
        <dbReference type="EMBL" id="RNA22294.1"/>
    </source>
</evidence>
<gene>
    <name evidence="2" type="ORF">BpHYR1_026735</name>
</gene>
<keyword evidence="3" id="KW-1185">Reference proteome</keyword>
<feature type="transmembrane region" description="Helical" evidence="1">
    <location>
        <begin position="84"/>
        <end position="104"/>
    </location>
</feature>
<accession>A0A3M7RFS5</accession>
<name>A0A3M7RFS5_BRAPC</name>
<keyword evidence="1" id="KW-1133">Transmembrane helix</keyword>
<proteinExistence type="predicted"/>
<dbReference type="OrthoDB" id="7392499at2759"/>
<reference evidence="2 3" key="1">
    <citation type="journal article" date="2018" name="Sci. Rep.">
        <title>Genomic signatures of local adaptation to the degree of environmental predictability in rotifers.</title>
        <authorList>
            <person name="Franch-Gras L."/>
            <person name="Hahn C."/>
            <person name="Garcia-Roger E.M."/>
            <person name="Carmona M.J."/>
            <person name="Serra M."/>
            <person name="Gomez A."/>
        </authorList>
    </citation>
    <scope>NUCLEOTIDE SEQUENCE [LARGE SCALE GENOMIC DNA]</scope>
    <source>
        <strain evidence="2">HYR1</strain>
    </source>
</reference>
<evidence type="ECO:0000256" key="1">
    <source>
        <dbReference type="SAM" id="Phobius"/>
    </source>
</evidence>
<dbReference type="AlphaFoldDB" id="A0A3M7RFS5"/>
<protein>
    <submittedName>
        <fullName evidence="2">Uncharacterized protein</fullName>
    </submittedName>
</protein>
<organism evidence="2 3">
    <name type="scientific">Brachionus plicatilis</name>
    <name type="common">Marine rotifer</name>
    <name type="synonym">Brachionus muelleri</name>
    <dbReference type="NCBI Taxonomy" id="10195"/>
    <lineage>
        <taxon>Eukaryota</taxon>
        <taxon>Metazoa</taxon>
        <taxon>Spiralia</taxon>
        <taxon>Gnathifera</taxon>
        <taxon>Rotifera</taxon>
        <taxon>Eurotatoria</taxon>
        <taxon>Monogononta</taxon>
        <taxon>Pseudotrocha</taxon>
        <taxon>Ploima</taxon>
        <taxon>Brachionidae</taxon>
        <taxon>Brachionus</taxon>
    </lineage>
</organism>